<evidence type="ECO:0000313" key="2">
    <source>
        <dbReference type="EMBL" id="MBW0559558.1"/>
    </source>
</evidence>
<dbReference type="EMBL" id="AVOT02068286">
    <property type="protein sequence ID" value="MBW0559558.1"/>
    <property type="molecule type" value="Genomic_DNA"/>
</dbReference>
<feature type="compositionally biased region" description="Low complexity" evidence="1">
    <location>
        <begin position="1"/>
        <end position="12"/>
    </location>
</feature>
<proteinExistence type="predicted"/>
<keyword evidence="3" id="KW-1185">Reference proteome</keyword>
<dbReference type="AlphaFoldDB" id="A0A9Q3JCD6"/>
<gene>
    <name evidence="2" type="ORF">O181_099273</name>
</gene>
<sequence length="230" mass="26033">MMTSNSSSNYSTSRRRGRKPTTRSEAWKRDHSQYESCSYDSLPLHPTENLQSRSPKTTKEFKLKSFRPKGSQLGDKDRETITTKQNKSNSINDSETNTALENTNRNNIIDYSSNTVDDPISDISIPDCSKNIQSGLYYNGRSSKADTPPILNDTLVSVQKSIIASETTNVPCIDRTKIKARTIKTINDTSTKTTKDMSITKNKEETILNKIESYIERKLNNQPISTKKKH</sequence>
<feature type="region of interest" description="Disordered" evidence="1">
    <location>
        <begin position="1"/>
        <end position="101"/>
    </location>
</feature>
<accession>A0A9Q3JCD6</accession>
<dbReference type="Proteomes" id="UP000765509">
    <property type="component" value="Unassembled WGS sequence"/>
</dbReference>
<comment type="caution">
    <text evidence="2">The sequence shown here is derived from an EMBL/GenBank/DDBJ whole genome shotgun (WGS) entry which is preliminary data.</text>
</comment>
<organism evidence="2 3">
    <name type="scientific">Austropuccinia psidii MF-1</name>
    <dbReference type="NCBI Taxonomy" id="1389203"/>
    <lineage>
        <taxon>Eukaryota</taxon>
        <taxon>Fungi</taxon>
        <taxon>Dikarya</taxon>
        <taxon>Basidiomycota</taxon>
        <taxon>Pucciniomycotina</taxon>
        <taxon>Pucciniomycetes</taxon>
        <taxon>Pucciniales</taxon>
        <taxon>Sphaerophragmiaceae</taxon>
        <taxon>Austropuccinia</taxon>
    </lineage>
</organism>
<reference evidence="2" key="1">
    <citation type="submission" date="2021-03" db="EMBL/GenBank/DDBJ databases">
        <title>Draft genome sequence of rust myrtle Austropuccinia psidii MF-1, a brazilian biotype.</title>
        <authorList>
            <person name="Quecine M.C."/>
            <person name="Pachon D.M.R."/>
            <person name="Bonatelli M.L."/>
            <person name="Correr F.H."/>
            <person name="Franceschini L.M."/>
            <person name="Leite T.F."/>
            <person name="Margarido G.R.A."/>
            <person name="Almeida C.A."/>
            <person name="Ferrarezi J.A."/>
            <person name="Labate C.A."/>
        </authorList>
    </citation>
    <scope>NUCLEOTIDE SEQUENCE</scope>
    <source>
        <strain evidence="2">MF-1</strain>
    </source>
</reference>
<evidence type="ECO:0000256" key="1">
    <source>
        <dbReference type="SAM" id="MobiDB-lite"/>
    </source>
</evidence>
<evidence type="ECO:0000313" key="3">
    <source>
        <dbReference type="Proteomes" id="UP000765509"/>
    </source>
</evidence>
<protein>
    <submittedName>
        <fullName evidence="2">Uncharacterized protein</fullName>
    </submittedName>
</protein>
<name>A0A9Q3JCD6_9BASI</name>
<feature type="compositionally biased region" description="Polar residues" evidence="1">
    <location>
        <begin position="82"/>
        <end position="101"/>
    </location>
</feature>